<proteinExistence type="predicted"/>
<dbReference type="Gene3D" id="1.10.630.10">
    <property type="entry name" value="Cytochrome P450"/>
    <property type="match status" value="1"/>
</dbReference>
<evidence type="ECO:0008006" key="13">
    <source>
        <dbReference type="Google" id="ProtNLM"/>
    </source>
</evidence>
<gene>
    <name evidence="11" type="ORF">GIB67_023859</name>
</gene>
<keyword evidence="4" id="KW-0812">Transmembrane</keyword>
<evidence type="ECO:0000256" key="3">
    <source>
        <dbReference type="ARBA" id="ARBA00022617"/>
    </source>
</evidence>
<organism evidence="11 12">
    <name type="scientific">Kingdonia uniflora</name>
    <dbReference type="NCBI Taxonomy" id="39325"/>
    <lineage>
        <taxon>Eukaryota</taxon>
        <taxon>Viridiplantae</taxon>
        <taxon>Streptophyta</taxon>
        <taxon>Embryophyta</taxon>
        <taxon>Tracheophyta</taxon>
        <taxon>Spermatophyta</taxon>
        <taxon>Magnoliopsida</taxon>
        <taxon>Ranunculales</taxon>
        <taxon>Circaeasteraceae</taxon>
        <taxon>Kingdonia</taxon>
    </lineage>
</organism>
<sequence>MLKKAQKEIDFHIGKERNVEETDINNLGYLQAIVKEALKLYPPLPLGLPHVAIEDCTVGGLRIPSRHTCFIEFMETTSGSICLVIYPLEFQPERFLTSHAVVNVRGQHVELLPFGVGKRSCPRTSFSLNIIHLALGRLVHGFEMTAPSEMPVDMTSHSVELP</sequence>
<dbReference type="GO" id="GO:0004497">
    <property type="term" value="F:monooxygenase activity"/>
    <property type="evidence" value="ECO:0007669"/>
    <property type="project" value="InterPro"/>
</dbReference>
<evidence type="ECO:0000256" key="6">
    <source>
        <dbReference type="ARBA" id="ARBA00022989"/>
    </source>
</evidence>
<dbReference type="PRINTS" id="PR00463">
    <property type="entry name" value="EP450I"/>
</dbReference>
<keyword evidence="8 10" id="KW-0408">Iron</keyword>
<dbReference type="GO" id="GO:0005506">
    <property type="term" value="F:iron ion binding"/>
    <property type="evidence" value="ECO:0007669"/>
    <property type="project" value="InterPro"/>
</dbReference>
<protein>
    <recommendedName>
        <fullName evidence="13">Cytochrome P450</fullName>
    </recommendedName>
</protein>
<dbReference type="GO" id="GO:0044550">
    <property type="term" value="P:secondary metabolite biosynthetic process"/>
    <property type="evidence" value="ECO:0007669"/>
    <property type="project" value="UniProtKB-ARBA"/>
</dbReference>
<evidence type="ECO:0000256" key="4">
    <source>
        <dbReference type="ARBA" id="ARBA00022692"/>
    </source>
</evidence>
<dbReference type="SUPFAM" id="SSF48264">
    <property type="entry name" value="Cytochrome P450"/>
    <property type="match status" value="1"/>
</dbReference>
<keyword evidence="6" id="KW-1133">Transmembrane helix</keyword>
<keyword evidence="12" id="KW-1185">Reference proteome</keyword>
<keyword evidence="5 10" id="KW-0479">Metal-binding</keyword>
<dbReference type="GO" id="GO:0016020">
    <property type="term" value="C:membrane"/>
    <property type="evidence" value="ECO:0007669"/>
    <property type="project" value="UniProtKB-SubCell"/>
</dbReference>
<dbReference type="InterPro" id="IPR001128">
    <property type="entry name" value="Cyt_P450"/>
</dbReference>
<keyword evidence="7" id="KW-0560">Oxidoreductase</keyword>
<comment type="cofactor">
    <cofactor evidence="1 10">
        <name>heme</name>
        <dbReference type="ChEBI" id="CHEBI:30413"/>
    </cofactor>
</comment>
<accession>A0A7J7NFY3</accession>
<comment type="caution">
    <text evidence="11">The sequence shown here is derived from an EMBL/GenBank/DDBJ whole genome shotgun (WGS) entry which is preliminary data.</text>
</comment>
<dbReference type="InterPro" id="IPR036396">
    <property type="entry name" value="Cyt_P450_sf"/>
</dbReference>
<evidence type="ECO:0000313" key="11">
    <source>
        <dbReference type="EMBL" id="KAF6166149.1"/>
    </source>
</evidence>
<comment type="subcellular location">
    <subcellularLocation>
        <location evidence="2">Membrane</location>
    </subcellularLocation>
</comment>
<dbReference type="GO" id="GO:0016705">
    <property type="term" value="F:oxidoreductase activity, acting on paired donors, with incorporation or reduction of molecular oxygen"/>
    <property type="evidence" value="ECO:0007669"/>
    <property type="project" value="InterPro"/>
</dbReference>
<reference evidence="11 12" key="1">
    <citation type="journal article" date="2020" name="IScience">
        <title>Genome Sequencing of the Endangered Kingdonia uniflora (Circaeasteraceae, Ranunculales) Reveals Potential Mechanisms of Evolutionary Specialization.</title>
        <authorList>
            <person name="Sun Y."/>
            <person name="Deng T."/>
            <person name="Zhang A."/>
            <person name="Moore M.J."/>
            <person name="Landis J.B."/>
            <person name="Lin N."/>
            <person name="Zhang H."/>
            <person name="Zhang X."/>
            <person name="Huang J."/>
            <person name="Zhang X."/>
            <person name="Sun H."/>
            <person name="Wang H."/>
        </authorList>
    </citation>
    <scope>NUCLEOTIDE SEQUENCE [LARGE SCALE GENOMIC DNA]</scope>
    <source>
        <strain evidence="11">TB1705</strain>
        <tissue evidence="11">Leaf</tissue>
    </source>
</reference>
<evidence type="ECO:0000256" key="10">
    <source>
        <dbReference type="PIRSR" id="PIRSR602401-1"/>
    </source>
</evidence>
<keyword evidence="9" id="KW-0472">Membrane</keyword>
<dbReference type="Pfam" id="PF00067">
    <property type="entry name" value="p450"/>
    <property type="match status" value="1"/>
</dbReference>
<evidence type="ECO:0000256" key="8">
    <source>
        <dbReference type="ARBA" id="ARBA00023004"/>
    </source>
</evidence>
<dbReference type="AlphaFoldDB" id="A0A7J7NFY3"/>
<dbReference type="InterPro" id="IPR002401">
    <property type="entry name" value="Cyt_P450_E_grp-I"/>
</dbReference>
<evidence type="ECO:0000256" key="9">
    <source>
        <dbReference type="ARBA" id="ARBA00023136"/>
    </source>
</evidence>
<evidence type="ECO:0000256" key="7">
    <source>
        <dbReference type="ARBA" id="ARBA00023002"/>
    </source>
</evidence>
<keyword evidence="3 10" id="KW-0349">Heme</keyword>
<dbReference type="InterPro" id="IPR050651">
    <property type="entry name" value="Plant_Cytochrome_P450_Monoox"/>
</dbReference>
<evidence type="ECO:0000256" key="5">
    <source>
        <dbReference type="ARBA" id="ARBA00022723"/>
    </source>
</evidence>
<name>A0A7J7NFY3_9MAGN</name>
<dbReference type="GO" id="GO:0020037">
    <property type="term" value="F:heme binding"/>
    <property type="evidence" value="ECO:0007669"/>
    <property type="project" value="InterPro"/>
</dbReference>
<feature type="binding site" description="axial binding residue" evidence="10">
    <location>
        <position position="121"/>
    </location>
    <ligand>
        <name>heme</name>
        <dbReference type="ChEBI" id="CHEBI:30413"/>
    </ligand>
    <ligandPart>
        <name>Fe</name>
        <dbReference type="ChEBI" id="CHEBI:18248"/>
    </ligandPart>
</feature>
<dbReference type="Proteomes" id="UP000541444">
    <property type="component" value="Unassembled WGS sequence"/>
</dbReference>
<dbReference type="EMBL" id="JACGCM010000811">
    <property type="protein sequence ID" value="KAF6166149.1"/>
    <property type="molecule type" value="Genomic_DNA"/>
</dbReference>
<evidence type="ECO:0000256" key="1">
    <source>
        <dbReference type="ARBA" id="ARBA00001971"/>
    </source>
</evidence>
<dbReference type="PANTHER" id="PTHR47947:SF26">
    <property type="entry name" value="CYTOCHROME P450"/>
    <property type="match status" value="1"/>
</dbReference>
<evidence type="ECO:0000313" key="12">
    <source>
        <dbReference type="Proteomes" id="UP000541444"/>
    </source>
</evidence>
<dbReference type="PANTHER" id="PTHR47947">
    <property type="entry name" value="CYTOCHROME P450 82C3-RELATED"/>
    <property type="match status" value="1"/>
</dbReference>
<dbReference type="OrthoDB" id="2789670at2759"/>
<evidence type="ECO:0000256" key="2">
    <source>
        <dbReference type="ARBA" id="ARBA00004370"/>
    </source>
</evidence>